<organism evidence="1 2">
    <name type="scientific">Henosepilachna vigintioctopunctata</name>
    <dbReference type="NCBI Taxonomy" id="420089"/>
    <lineage>
        <taxon>Eukaryota</taxon>
        <taxon>Metazoa</taxon>
        <taxon>Ecdysozoa</taxon>
        <taxon>Arthropoda</taxon>
        <taxon>Hexapoda</taxon>
        <taxon>Insecta</taxon>
        <taxon>Pterygota</taxon>
        <taxon>Neoptera</taxon>
        <taxon>Endopterygota</taxon>
        <taxon>Coleoptera</taxon>
        <taxon>Polyphaga</taxon>
        <taxon>Cucujiformia</taxon>
        <taxon>Coccinelloidea</taxon>
        <taxon>Coccinellidae</taxon>
        <taxon>Epilachninae</taxon>
        <taxon>Epilachnini</taxon>
        <taxon>Henosepilachna</taxon>
    </lineage>
</organism>
<dbReference type="Proteomes" id="UP001431783">
    <property type="component" value="Unassembled WGS sequence"/>
</dbReference>
<keyword evidence="2" id="KW-1185">Reference proteome</keyword>
<feature type="non-terminal residue" evidence="1">
    <location>
        <position position="64"/>
    </location>
</feature>
<sequence>DNAKNKNEANVKKLNINRQDHKDLQENEDAYLKLPFQSKMKEPYKKIPINIISDITIRNPQNKH</sequence>
<comment type="caution">
    <text evidence="1">The sequence shown here is derived from an EMBL/GenBank/DDBJ whole genome shotgun (WGS) entry which is preliminary data.</text>
</comment>
<feature type="non-terminal residue" evidence="1">
    <location>
        <position position="1"/>
    </location>
</feature>
<evidence type="ECO:0000313" key="1">
    <source>
        <dbReference type="EMBL" id="KAK9891715.1"/>
    </source>
</evidence>
<accession>A0AAW1VAL6</accession>
<name>A0AAW1VAL6_9CUCU</name>
<protein>
    <submittedName>
        <fullName evidence="1">Uncharacterized protein</fullName>
    </submittedName>
</protein>
<dbReference type="AlphaFoldDB" id="A0AAW1VAL6"/>
<proteinExistence type="predicted"/>
<reference evidence="1 2" key="1">
    <citation type="submission" date="2023-03" db="EMBL/GenBank/DDBJ databases">
        <title>Genome insight into feeding habits of ladybird beetles.</title>
        <authorList>
            <person name="Li H.-S."/>
            <person name="Huang Y.-H."/>
            <person name="Pang H."/>
        </authorList>
    </citation>
    <scope>NUCLEOTIDE SEQUENCE [LARGE SCALE GENOMIC DNA]</scope>
    <source>
        <strain evidence="1">SYSU_2023b</strain>
        <tissue evidence="1">Whole body</tissue>
    </source>
</reference>
<dbReference type="EMBL" id="JARQZJ010000130">
    <property type="protein sequence ID" value="KAK9891715.1"/>
    <property type="molecule type" value="Genomic_DNA"/>
</dbReference>
<evidence type="ECO:0000313" key="2">
    <source>
        <dbReference type="Proteomes" id="UP001431783"/>
    </source>
</evidence>
<gene>
    <name evidence="1" type="ORF">WA026_016512</name>
</gene>